<dbReference type="Proteomes" id="UP001495910">
    <property type="component" value="Unassembled WGS sequence"/>
</dbReference>
<gene>
    <name evidence="1" type="ORF">V8G57_02685</name>
</gene>
<evidence type="ECO:0000313" key="2">
    <source>
        <dbReference type="Proteomes" id="UP001495910"/>
    </source>
</evidence>
<protein>
    <submittedName>
        <fullName evidence="1">Uncharacterized protein</fullName>
    </submittedName>
</protein>
<reference evidence="1 2" key="1">
    <citation type="submission" date="2024-02" db="EMBL/GenBank/DDBJ databases">
        <title>Draft genome sequence of Collimonas sp. strain H4R21, an effective mineral-weathering bacterial strain isolated from the beech rhizosphere.</title>
        <authorList>
            <person name="Morin E."/>
            <person name="Uroz S."/>
            <person name="Leveau J.H.J."/>
            <person name="Kumar R."/>
            <person name="Rey M.W."/>
            <person name="Pham J."/>
        </authorList>
    </citation>
    <scope>NUCLEOTIDE SEQUENCE [LARGE SCALE GENOMIC DNA]</scope>
    <source>
        <strain evidence="1 2">H4R21</strain>
    </source>
</reference>
<name>A0ABU9PQK5_9BURK</name>
<sequence>MAGTKRPRKAYKSRGVFVPMMRCTRNDLALELRLAIELLIAEPSPDAYNQLSKMLLAMGNTGARGVSLARANNTMLAICDRFDRVGKVGVSVDEAASLRCAAGGLDEMLSHIPINVFTAAVAVVSIQCQELGV</sequence>
<organism evidence="1 2">
    <name type="scientific">Collimonas rhizosphaerae</name>
    <dbReference type="NCBI Taxonomy" id="3126357"/>
    <lineage>
        <taxon>Bacteria</taxon>
        <taxon>Pseudomonadati</taxon>
        <taxon>Pseudomonadota</taxon>
        <taxon>Betaproteobacteria</taxon>
        <taxon>Burkholderiales</taxon>
        <taxon>Oxalobacteraceae</taxon>
        <taxon>Collimonas</taxon>
    </lineage>
</organism>
<keyword evidence="2" id="KW-1185">Reference proteome</keyword>
<dbReference type="RefSeq" id="WP_342828108.1">
    <property type="nucleotide sequence ID" value="NZ_JBANDC010000002.1"/>
</dbReference>
<evidence type="ECO:0000313" key="1">
    <source>
        <dbReference type="EMBL" id="MEM4986286.1"/>
    </source>
</evidence>
<comment type="caution">
    <text evidence="1">The sequence shown here is derived from an EMBL/GenBank/DDBJ whole genome shotgun (WGS) entry which is preliminary data.</text>
</comment>
<proteinExistence type="predicted"/>
<dbReference type="EMBL" id="JBANDC010000002">
    <property type="protein sequence ID" value="MEM4986286.1"/>
    <property type="molecule type" value="Genomic_DNA"/>
</dbReference>
<accession>A0ABU9PQK5</accession>